<keyword evidence="8" id="KW-1185">Reference proteome</keyword>
<dbReference type="InterPro" id="IPR003340">
    <property type="entry name" value="B3_DNA-bd"/>
</dbReference>
<comment type="subcellular location">
    <subcellularLocation>
        <location evidence="1">Nucleus</location>
    </subcellularLocation>
</comment>
<keyword evidence="5" id="KW-0539">Nucleus</keyword>
<keyword evidence="3" id="KW-0238">DNA-binding</keyword>
<evidence type="ECO:0000256" key="6">
    <source>
        <dbReference type="SAM" id="MobiDB-lite"/>
    </source>
</evidence>
<protein>
    <recommendedName>
        <fullName evidence="9">TF-B3 domain-containing protein</fullName>
    </recommendedName>
</protein>
<evidence type="ECO:0000256" key="2">
    <source>
        <dbReference type="ARBA" id="ARBA00023015"/>
    </source>
</evidence>
<dbReference type="AlphaFoldDB" id="A0A5N6R4N0"/>
<keyword evidence="2" id="KW-0805">Transcription regulation</keyword>
<evidence type="ECO:0000256" key="4">
    <source>
        <dbReference type="ARBA" id="ARBA00023163"/>
    </source>
</evidence>
<evidence type="ECO:0008006" key="9">
    <source>
        <dbReference type="Google" id="ProtNLM"/>
    </source>
</evidence>
<feature type="region of interest" description="Disordered" evidence="6">
    <location>
        <begin position="1"/>
        <end position="118"/>
    </location>
</feature>
<dbReference type="EMBL" id="CM017325">
    <property type="protein sequence ID" value="KAE8055393.1"/>
    <property type="molecule type" value="Genomic_DNA"/>
</dbReference>
<evidence type="ECO:0000256" key="1">
    <source>
        <dbReference type="ARBA" id="ARBA00004123"/>
    </source>
</evidence>
<evidence type="ECO:0000313" key="7">
    <source>
        <dbReference type="EMBL" id="KAE8055393.1"/>
    </source>
</evidence>
<dbReference type="InterPro" id="IPR051442">
    <property type="entry name" value="B3_domain"/>
</dbReference>
<dbReference type="OrthoDB" id="1915967at2759"/>
<feature type="region of interest" description="Disordered" evidence="6">
    <location>
        <begin position="137"/>
        <end position="161"/>
    </location>
</feature>
<dbReference type="CDD" id="cd10017">
    <property type="entry name" value="B3_DNA"/>
    <property type="match status" value="1"/>
</dbReference>
<proteinExistence type="predicted"/>
<feature type="compositionally biased region" description="Polar residues" evidence="6">
    <location>
        <begin position="41"/>
        <end position="64"/>
    </location>
</feature>
<accession>A0A5N6R4N0</accession>
<evidence type="ECO:0000313" key="8">
    <source>
        <dbReference type="Proteomes" id="UP000327013"/>
    </source>
</evidence>
<organism evidence="7 8">
    <name type="scientific">Carpinus fangiana</name>
    <dbReference type="NCBI Taxonomy" id="176857"/>
    <lineage>
        <taxon>Eukaryota</taxon>
        <taxon>Viridiplantae</taxon>
        <taxon>Streptophyta</taxon>
        <taxon>Embryophyta</taxon>
        <taxon>Tracheophyta</taxon>
        <taxon>Spermatophyta</taxon>
        <taxon>Magnoliopsida</taxon>
        <taxon>eudicotyledons</taxon>
        <taxon>Gunneridae</taxon>
        <taxon>Pentapetalae</taxon>
        <taxon>rosids</taxon>
        <taxon>fabids</taxon>
        <taxon>Fagales</taxon>
        <taxon>Betulaceae</taxon>
        <taxon>Carpinus</taxon>
    </lineage>
</organism>
<reference evidence="7 8" key="1">
    <citation type="submission" date="2019-06" db="EMBL/GenBank/DDBJ databases">
        <title>A chromosomal-level reference genome of Carpinus fangiana (Coryloideae, Betulaceae).</title>
        <authorList>
            <person name="Yang X."/>
            <person name="Wang Z."/>
            <person name="Zhang L."/>
            <person name="Hao G."/>
            <person name="Liu J."/>
            <person name="Yang Y."/>
        </authorList>
    </citation>
    <scope>NUCLEOTIDE SEQUENCE [LARGE SCALE GENOMIC DNA]</scope>
    <source>
        <strain evidence="7">Cfa_2016G</strain>
        <tissue evidence="7">Leaf</tissue>
    </source>
</reference>
<keyword evidence="4" id="KW-0804">Transcription</keyword>
<dbReference type="Proteomes" id="UP000327013">
    <property type="component" value="Chromosome 5"/>
</dbReference>
<dbReference type="Gene3D" id="2.40.330.10">
    <property type="entry name" value="DNA-binding pseudobarrel domain"/>
    <property type="match status" value="1"/>
</dbReference>
<dbReference type="PANTHER" id="PTHR34269">
    <property type="entry name" value="TRANSCRIPTION FACTOR B3-DOMAIN FAMILY-RELATED"/>
    <property type="match status" value="1"/>
</dbReference>
<dbReference type="InterPro" id="IPR015300">
    <property type="entry name" value="DNA-bd_pseudobarrel_sf"/>
</dbReference>
<gene>
    <name evidence="7" type="ORF">FH972_012233</name>
</gene>
<feature type="compositionally biased region" description="Basic and acidic residues" evidence="6">
    <location>
        <begin position="98"/>
        <end position="118"/>
    </location>
</feature>
<name>A0A5N6R4N0_9ROSI</name>
<dbReference type="SUPFAM" id="SSF101936">
    <property type="entry name" value="DNA-binding pseudobarrel domain"/>
    <property type="match status" value="1"/>
</dbReference>
<dbReference type="GO" id="GO:0003677">
    <property type="term" value="F:DNA binding"/>
    <property type="evidence" value="ECO:0007669"/>
    <property type="project" value="UniProtKB-KW"/>
</dbReference>
<evidence type="ECO:0000256" key="3">
    <source>
        <dbReference type="ARBA" id="ARBA00023125"/>
    </source>
</evidence>
<sequence length="286" mass="31840">MESFLLSGKPSSHALHSGRSLSGDKLGMEGLVTRNLLHGFGTTTKPTSENPQGNNGEKTTGLESESQHGTEEISLELKLGSTTFITKKRKASENPEGNDGKKSKISEDKTTGIETRSDHGLEEISLKLELGCGTCTTKKRKATETSSAKVPPSSRKKERHSYASIELKLELGPRDMKKRIETSDIGDSSRLLLPKKWVQEHILGLWDAQRIASGIPVAVWDFDTKSEHELIFKYWPSGSGSYVLNRNWTVEFVKRRSLKKGDEIGLYWDPANSRFIFRLLNPTPRG</sequence>
<dbReference type="GO" id="GO:0005634">
    <property type="term" value="C:nucleus"/>
    <property type="evidence" value="ECO:0007669"/>
    <property type="project" value="UniProtKB-SubCell"/>
</dbReference>
<dbReference type="PANTHER" id="PTHR34269:SF11">
    <property type="entry name" value="B3 DOMAIN PROTEIN"/>
    <property type="match status" value="1"/>
</dbReference>
<evidence type="ECO:0000256" key="5">
    <source>
        <dbReference type="ARBA" id="ARBA00023242"/>
    </source>
</evidence>